<dbReference type="Gene3D" id="1.10.10.10">
    <property type="entry name" value="Winged helix-like DNA-binding domain superfamily/Winged helix DNA-binding domain"/>
    <property type="match status" value="1"/>
</dbReference>
<dbReference type="InterPro" id="IPR036390">
    <property type="entry name" value="WH_DNA-bd_sf"/>
</dbReference>
<dbReference type="InterPro" id="IPR058163">
    <property type="entry name" value="LysR-type_TF_proteobact-type"/>
</dbReference>
<evidence type="ECO:0000256" key="1">
    <source>
        <dbReference type="ARBA" id="ARBA00009437"/>
    </source>
</evidence>
<dbReference type="SUPFAM" id="SSF46785">
    <property type="entry name" value="Winged helix' DNA-binding domain"/>
    <property type="match status" value="1"/>
</dbReference>
<sequence length="297" mass="33022">MVVRMDTSVFRTFVSVIDEGSFAAAASRMGISRSLCSKHIADLEARLGVRLLVRTTRKVTPTAAGLAYSRDLREILARLDAATEAVKATTTSQSGTLKIGSPIFYTLKVLQPHLLDFMERYRDVQLQIVLDDGTSDIVGDGFDAVIRIGNLQDSTLHARRLHAVRIMLVASPDYLARMGRPEKPADLLRHDCLHYTNLPGNLTWPLRRGSRTIRQPVRPVFFSNNTEMLHSMALNGRGLALLPEFVVRDDVKAGRLDVVMCEYALPDLPVNLVYPSGKLMTGAMRSFLDFAVKLQLD</sequence>
<keyword evidence="7" id="KW-1185">Reference proteome</keyword>
<keyword evidence="2" id="KW-0805">Transcription regulation</keyword>
<comment type="similarity">
    <text evidence="1">Belongs to the LysR transcriptional regulatory family.</text>
</comment>
<accession>A0ABQ1VHN3</accession>
<dbReference type="Proteomes" id="UP000640509">
    <property type="component" value="Unassembled WGS sequence"/>
</dbReference>
<evidence type="ECO:0000313" key="6">
    <source>
        <dbReference type="EMBL" id="GGF68305.1"/>
    </source>
</evidence>
<evidence type="ECO:0000313" key="7">
    <source>
        <dbReference type="Proteomes" id="UP000640509"/>
    </source>
</evidence>
<reference evidence="7" key="1">
    <citation type="journal article" date="2019" name="Int. J. Syst. Evol. Microbiol.">
        <title>The Global Catalogue of Microorganisms (GCM) 10K type strain sequencing project: providing services to taxonomists for standard genome sequencing and annotation.</title>
        <authorList>
            <consortium name="The Broad Institute Genomics Platform"/>
            <consortium name="The Broad Institute Genome Sequencing Center for Infectious Disease"/>
            <person name="Wu L."/>
            <person name="Ma J."/>
        </authorList>
    </citation>
    <scope>NUCLEOTIDE SEQUENCE [LARGE SCALE GENOMIC DNA]</scope>
    <source>
        <strain evidence="7">CGMCC 1.15419</strain>
    </source>
</reference>
<dbReference type="Pfam" id="PF03466">
    <property type="entry name" value="LysR_substrate"/>
    <property type="match status" value="1"/>
</dbReference>
<keyword evidence="3" id="KW-0238">DNA-binding</keyword>
<gene>
    <name evidence="6" type="ORF">GCM10011402_20910</name>
</gene>
<dbReference type="SUPFAM" id="SSF53850">
    <property type="entry name" value="Periplasmic binding protein-like II"/>
    <property type="match status" value="1"/>
</dbReference>
<dbReference type="PROSITE" id="PS50931">
    <property type="entry name" value="HTH_LYSR"/>
    <property type="match status" value="1"/>
</dbReference>
<dbReference type="Pfam" id="PF00126">
    <property type="entry name" value="HTH_1"/>
    <property type="match status" value="1"/>
</dbReference>
<dbReference type="InterPro" id="IPR000847">
    <property type="entry name" value="LysR_HTH_N"/>
</dbReference>
<feature type="domain" description="HTH lysR-type" evidence="5">
    <location>
        <begin position="5"/>
        <end position="62"/>
    </location>
</feature>
<dbReference type="CDD" id="cd08422">
    <property type="entry name" value="PBP2_CrgA_like"/>
    <property type="match status" value="1"/>
</dbReference>
<dbReference type="InterPro" id="IPR005119">
    <property type="entry name" value="LysR_subst-bd"/>
</dbReference>
<dbReference type="EMBL" id="BMIV01000006">
    <property type="protein sequence ID" value="GGF68305.1"/>
    <property type="molecule type" value="Genomic_DNA"/>
</dbReference>
<evidence type="ECO:0000256" key="3">
    <source>
        <dbReference type="ARBA" id="ARBA00023125"/>
    </source>
</evidence>
<protein>
    <submittedName>
        <fullName evidence="6">Transcriptional regulator</fullName>
    </submittedName>
</protein>
<dbReference type="InterPro" id="IPR036388">
    <property type="entry name" value="WH-like_DNA-bd_sf"/>
</dbReference>
<comment type="caution">
    <text evidence="6">The sequence shown here is derived from an EMBL/GenBank/DDBJ whole genome shotgun (WGS) entry which is preliminary data.</text>
</comment>
<evidence type="ECO:0000256" key="4">
    <source>
        <dbReference type="ARBA" id="ARBA00023163"/>
    </source>
</evidence>
<proteinExistence type="inferred from homology"/>
<dbReference type="PANTHER" id="PTHR30537:SF35">
    <property type="entry name" value="TRANSCRIPTIONAL REGULATORY PROTEIN"/>
    <property type="match status" value="1"/>
</dbReference>
<evidence type="ECO:0000256" key="2">
    <source>
        <dbReference type="ARBA" id="ARBA00023015"/>
    </source>
</evidence>
<name>A0ABQ1VHN3_9RHOB</name>
<evidence type="ECO:0000259" key="5">
    <source>
        <dbReference type="PROSITE" id="PS50931"/>
    </source>
</evidence>
<keyword evidence="4" id="KW-0804">Transcription</keyword>
<organism evidence="6 7">
    <name type="scientific">Paracoccus acridae</name>
    <dbReference type="NCBI Taxonomy" id="1795310"/>
    <lineage>
        <taxon>Bacteria</taxon>
        <taxon>Pseudomonadati</taxon>
        <taxon>Pseudomonadota</taxon>
        <taxon>Alphaproteobacteria</taxon>
        <taxon>Rhodobacterales</taxon>
        <taxon>Paracoccaceae</taxon>
        <taxon>Paracoccus</taxon>
    </lineage>
</organism>
<dbReference type="PANTHER" id="PTHR30537">
    <property type="entry name" value="HTH-TYPE TRANSCRIPTIONAL REGULATOR"/>
    <property type="match status" value="1"/>
</dbReference>
<dbReference type="Gene3D" id="3.40.190.290">
    <property type="match status" value="1"/>
</dbReference>